<dbReference type="Proteomes" id="UP001056716">
    <property type="component" value="Chromosome"/>
</dbReference>
<feature type="signal peptide" evidence="1">
    <location>
        <begin position="1"/>
        <end position="27"/>
    </location>
</feature>
<keyword evidence="1" id="KW-0732">Signal</keyword>
<evidence type="ECO:0000256" key="1">
    <source>
        <dbReference type="SAM" id="SignalP"/>
    </source>
</evidence>
<dbReference type="EMBL" id="CP098732">
    <property type="protein sequence ID" value="USE83860.1"/>
    <property type="molecule type" value="Genomic_DNA"/>
</dbReference>
<evidence type="ECO:0008006" key="4">
    <source>
        <dbReference type="Google" id="ProtNLM"/>
    </source>
</evidence>
<name>A0AAE9LSU0_9GAMM</name>
<accession>A0AAE9LSU0</accession>
<organism evidence="2 3">
    <name type="scientific">Acinetobacter tibetensis</name>
    <dbReference type="NCBI Taxonomy" id="2943497"/>
    <lineage>
        <taxon>Bacteria</taxon>
        <taxon>Pseudomonadati</taxon>
        <taxon>Pseudomonadota</taxon>
        <taxon>Gammaproteobacteria</taxon>
        <taxon>Moraxellales</taxon>
        <taxon>Moraxellaceae</taxon>
        <taxon>Acinetobacter</taxon>
    </lineage>
</organism>
<evidence type="ECO:0000313" key="3">
    <source>
        <dbReference type="Proteomes" id="UP001056716"/>
    </source>
</evidence>
<feature type="chain" id="PRO_5042134680" description="DUF2946 domain-containing protein" evidence="1">
    <location>
        <begin position="28"/>
        <end position="156"/>
    </location>
</feature>
<proteinExistence type="predicted"/>
<dbReference type="RefSeq" id="WP_252221859.1">
    <property type="nucleotide sequence ID" value="NZ_CP098732.1"/>
</dbReference>
<dbReference type="AlphaFoldDB" id="A0AAE9LSU0"/>
<protein>
    <recommendedName>
        <fullName evidence="4">DUF2946 domain-containing protein</fullName>
    </recommendedName>
</protein>
<keyword evidence="3" id="KW-1185">Reference proteome</keyword>
<dbReference type="KEGG" id="atz:M5E07_03200"/>
<evidence type="ECO:0000313" key="2">
    <source>
        <dbReference type="EMBL" id="USE83860.1"/>
    </source>
</evidence>
<sequence>MSTTLRRQSWFVCFMAFVMGWSSFVFASTMPMHAKMLQQQMADAQQVTAVVVSEHEQHQSVDKTQSNCHSATAAMQHHAHIDAQKNHCESGLHGSAGKQCADCAQLHCQTLSVWLDTAVTDPLQYFHPDTLTNLHSRYTAQHLIGYWQEILRPPKA</sequence>
<gene>
    <name evidence="2" type="ORF">M5E07_03200</name>
</gene>
<reference evidence="2" key="1">
    <citation type="submission" date="2022-06" db="EMBL/GenBank/DDBJ databases">
        <title>Isolation, identification and characterization of iprodione-degrading strains in Lhasa, Tibet.</title>
        <authorList>
            <person name="Pan H."/>
        </authorList>
    </citation>
    <scope>NUCLEOTIDE SEQUENCE</scope>
    <source>
        <strain evidence="2">Y-23</strain>
    </source>
</reference>